<dbReference type="SMART" id="SM00894">
    <property type="entry name" value="Excalibur"/>
    <property type="match status" value="1"/>
</dbReference>
<dbReference type="Gene3D" id="2.40.50.90">
    <property type="match status" value="1"/>
</dbReference>
<dbReference type="Pfam" id="PF05901">
    <property type="entry name" value="Excalibur"/>
    <property type="match status" value="1"/>
</dbReference>
<dbReference type="InterPro" id="IPR008613">
    <property type="entry name" value="Excalibur_Ca-bd_domain"/>
</dbReference>
<accession>A0A4R1HHU8</accession>
<dbReference type="SUPFAM" id="SSF50199">
    <property type="entry name" value="Staphylococcal nuclease"/>
    <property type="match status" value="1"/>
</dbReference>
<dbReference type="EMBL" id="SMFZ01000002">
    <property type="protein sequence ID" value="TCK20481.1"/>
    <property type="molecule type" value="Genomic_DNA"/>
</dbReference>
<evidence type="ECO:0000259" key="1">
    <source>
        <dbReference type="SMART" id="SM00894"/>
    </source>
</evidence>
<proteinExistence type="predicted"/>
<gene>
    <name evidence="2" type="ORF">EV378_4440</name>
</gene>
<organism evidence="2 3">
    <name type="scientific">Pseudonocardia endophytica</name>
    <dbReference type="NCBI Taxonomy" id="401976"/>
    <lineage>
        <taxon>Bacteria</taxon>
        <taxon>Bacillati</taxon>
        <taxon>Actinomycetota</taxon>
        <taxon>Actinomycetes</taxon>
        <taxon>Pseudonocardiales</taxon>
        <taxon>Pseudonocardiaceae</taxon>
        <taxon>Pseudonocardia</taxon>
    </lineage>
</organism>
<reference evidence="2 3" key="1">
    <citation type="submission" date="2019-03" db="EMBL/GenBank/DDBJ databases">
        <title>Sequencing the genomes of 1000 actinobacteria strains.</title>
        <authorList>
            <person name="Klenk H.-P."/>
        </authorList>
    </citation>
    <scope>NUCLEOTIDE SEQUENCE [LARGE SCALE GENOMIC DNA]</scope>
    <source>
        <strain evidence="2 3">DSM 44969</strain>
    </source>
</reference>
<dbReference type="Proteomes" id="UP000295560">
    <property type="component" value="Unassembled WGS sequence"/>
</dbReference>
<dbReference type="AlphaFoldDB" id="A0A4R1HHU8"/>
<keyword evidence="3" id="KW-1185">Reference proteome</keyword>
<sequence length="245" mass="25631">MRNKLRDVTMRAAIAISGFMTGRHRLRRRRAWLIPVAGTAVLLLLGGGAYATGLLSASAPTLPGQTAADVSPPGQMDRTATVVEVGEGDSFVIEGGGVVRVLAADSCEMRTDAGPAARDDAARVLDGATVTLRREPSGREDVDRDGRLLRYVEVPGVGDLGSYMVQRGHTAAYRGFNDASPAYLDSLRALDRDGRRCYTTLPSGPPKVVHADCASATAAGAAPLYAGDPGYSRELDGDGDGVACE</sequence>
<protein>
    <submittedName>
        <fullName evidence="2">Excalibur calcium-binding domain-containing protein</fullName>
    </submittedName>
</protein>
<dbReference type="InterPro" id="IPR035437">
    <property type="entry name" value="SNase_OB-fold_sf"/>
</dbReference>
<comment type="caution">
    <text evidence="2">The sequence shown here is derived from an EMBL/GenBank/DDBJ whole genome shotgun (WGS) entry which is preliminary data.</text>
</comment>
<evidence type="ECO:0000313" key="3">
    <source>
        <dbReference type="Proteomes" id="UP000295560"/>
    </source>
</evidence>
<feature type="domain" description="Excalibur calcium-binding" evidence="1">
    <location>
        <begin position="209"/>
        <end position="245"/>
    </location>
</feature>
<evidence type="ECO:0000313" key="2">
    <source>
        <dbReference type="EMBL" id="TCK20481.1"/>
    </source>
</evidence>
<name>A0A4R1HHU8_PSEEN</name>